<evidence type="ECO:0000256" key="2">
    <source>
        <dbReference type="ARBA" id="ARBA00010765"/>
    </source>
</evidence>
<feature type="binding site" evidence="16 17">
    <location>
        <position position="109"/>
    </location>
    <ligand>
        <name>[2Fe-2S] cluster</name>
        <dbReference type="ChEBI" id="CHEBI:190135"/>
    </ligand>
</feature>
<feature type="binding site" evidence="16 17">
    <location>
        <position position="72"/>
    </location>
    <ligand>
        <name>[4Fe-4S] cluster</name>
        <dbReference type="ChEBI" id="CHEBI:49883"/>
        <note>4Fe-4S-S-AdoMet</note>
    </ligand>
</feature>
<gene>
    <name evidence="16" type="primary">bioB</name>
    <name evidence="19" type="ordered locus">Desca_0053</name>
</gene>
<evidence type="ECO:0000256" key="15">
    <source>
        <dbReference type="ARBA" id="ARBA00070199"/>
    </source>
</evidence>
<dbReference type="PIRSF" id="PIRSF001619">
    <property type="entry name" value="Biotin_synth"/>
    <property type="match status" value="1"/>
</dbReference>
<evidence type="ECO:0000313" key="20">
    <source>
        <dbReference type="Proteomes" id="UP000009226"/>
    </source>
</evidence>
<evidence type="ECO:0000313" key="19">
    <source>
        <dbReference type="EMBL" id="AEF92958.1"/>
    </source>
</evidence>
<dbReference type="Gene3D" id="3.20.20.70">
    <property type="entry name" value="Aldolase class I"/>
    <property type="match status" value="1"/>
</dbReference>
<dbReference type="SUPFAM" id="SSF102114">
    <property type="entry name" value="Radical SAM enzymes"/>
    <property type="match status" value="1"/>
</dbReference>
<dbReference type="PANTHER" id="PTHR22976:SF2">
    <property type="entry name" value="BIOTIN SYNTHASE, MITOCHONDRIAL"/>
    <property type="match status" value="1"/>
</dbReference>
<accession>F6B3Z3</accession>
<dbReference type="PROSITE" id="PS51918">
    <property type="entry name" value="RADICAL_SAM"/>
    <property type="match status" value="1"/>
</dbReference>
<comment type="cofactor">
    <cofactor evidence="16 17">
        <name>[4Fe-4S] cluster</name>
        <dbReference type="ChEBI" id="CHEBI:49883"/>
    </cofactor>
    <text evidence="16 17">Binds 1 [4Fe-4S] cluster. The cluster is coordinated with 3 cysteines and an exchangeable S-adenosyl-L-methionine.</text>
</comment>
<keyword evidence="8 16" id="KW-0001">2Fe-2S</keyword>
<dbReference type="eggNOG" id="COG0502">
    <property type="taxonomic scope" value="Bacteria"/>
</dbReference>
<dbReference type="Proteomes" id="UP000009226">
    <property type="component" value="Chromosome"/>
</dbReference>
<dbReference type="HAMAP" id="MF_01694">
    <property type="entry name" value="BioB"/>
    <property type="match status" value="1"/>
</dbReference>
<feature type="binding site" evidence="16 17">
    <location>
        <position position="141"/>
    </location>
    <ligand>
        <name>[2Fe-2S] cluster</name>
        <dbReference type="ChEBI" id="CHEBI:190135"/>
    </ligand>
</feature>
<evidence type="ECO:0000259" key="18">
    <source>
        <dbReference type="PROSITE" id="PS51918"/>
    </source>
</evidence>
<evidence type="ECO:0000256" key="11">
    <source>
        <dbReference type="ARBA" id="ARBA00023004"/>
    </source>
</evidence>
<dbReference type="SFLD" id="SFLDG01060">
    <property type="entry name" value="BATS_domain_containing"/>
    <property type="match status" value="1"/>
</dbReference>
<evidence type="ECO:0000256" key="4">
    <source>
        <dbReference type="ARBA" id="ARBA00012236"/>
    </source>
</evidence>
<dbReference type="RefSeq" id="WP_013809396.1">
    <property type="nucleotide sequence ID" value="NC_015565.1"/>
</dbReference>
<dbReference type="KEGG" id="dca:Desca_0053"/>
<evidence type="ECO:0000256" key="3">
    <source>
        <dbReference type="ARBA" id="ARBA00011738"/>
    </source>
</evidence>
<evidence type="ECO:0000256" key="10">
    <source>
        <dbReference type="ARBA" id="ARBA00022756"/>
    </source>
</evidence>
<comment type="subunit">
    <text evidence="3 16">Homodimer.</text>
</comment>
<dbReference type="SMART" id="SM00876">
    <property type="entry name" value="BATS"/>
    <property type="match status" value="1"/>
</dbReference>
<evidence type="ECO:0000256" key="8">
    <source>
        <dbReference type="ARBA" id="ARBA00022714"/>
    </source>
</evidence>
<dbReference type="GO" id="GO:0005506">
    <property type="term" value="F:iron ion binding"/>
    <property type="evidence" value="ECO:0007669"/>
    <property type="project" value="UniProtKB-UniRule"/>
</dbReference>
<dbReference type="SFLD" id="SFLDG01278">
    <property type="entry name" value="biotin_synthase_like"/>
    <property type="match status" value="1"/>
</dbReference>
<dbReference type="STRING" id="868595.Desca_0053"/>
<organism evidence="19 20">
    <name type="scientific">Desulfotomaculum nigrificans (strain DSM 14880 / VKM B-2319 / CO-1-SRB)</name>
    <name type="common">Desulfotomaculum carboxydivorans</name>
    <dbReference type="NCBI Taxonomy" id="868595"/>
    <lineage>
        <taxon>Bacteria</taxon>
        <taxon>Bacillati</taxon>
        <taxon>Bacillota</taxon>
        <taxon>Clostridia</taxon>
        <taxon>Eubacteriales</taxon>
        <taxon>Desulfotomaculaceae</taxon>
        <taxon>Desulfotomaculum</taxon>
    </lineage>
</organism>
<comment type="cofactor">
    <cofactor evidence="17">
        <name>[2Fe-2S] cluster</name>
        <dbReference type="ChEBI" id="CHEBI:190135"/>
    </cofactor>
    <text evidence="17">Binds 1 [2Fe-2S] cluster. The cluster is coordinated with 3 cysteines and 1 arginine.</text>
</comment>
<evidence type="ECO:0000256" key="7">
    <source>
        <dbReference type="ARBA" id="ARBA00022691"/>
    </source>
</evidence>
<dbReference type="SMART" id="SM00729">
    <property type="entry name" value="Elp3"/>
    <property type="match status" value="1"/>
</dbReference>
<dbReference type="InterPro" id="IPR010722">
    <property type="entry name" value="BATS_dom"/>
</dbReference>
<sequence length="321" mass="35782">MSNILKHIENKLLNGKLIDFAEALELSEDRIKSEELFNLADQICKKYMGNKVDLCSIINAKSGECSENCKYCAQSGHYNTGVPSYPLIDIREVLALAKENERNGVHRFSIVTSGKSLTNNDFEKVLEMIAALRVETNLKLCASLGSISFERALRLKEAGLSMYHHNIETCKEYYANICDTHTYDDRIHTIKNAKKAGLEVCCGGIIGMGESMEQRIKMAFEIRELGITSIPINILNPIKGTPLEHVEKIEPMEIVRTVSLFRLIIPYASIRYAGGRSALGELQQKSFMAGLNALMVGNYLTTVGNTIPDDVKMIQEIGLEV</sequence>
<dbReference type="InterPro" id="IPR058240">
    <property type="entry name" value="rSAM_sf"/>
</dbReference>
<dbReference type="UniPathway" id="UPA00078">
    <property type="reaction ID" value="UER00162"/>
</dbReference>
<dbReference type="NCBIfam" id="TIGR00433">
    <property type="entry name" value="bioB"/>
    <property type="match status" value="1"/>
</dbReference>
<dbReference type="InterPro" id="IPR013785">
    <property type="entry name" value="Aldolase_TIM"/>
</dbReference>
<dbReference type="InterPro" id="IPR006638">
    <property type="entry name" value="Elp3/MiaA/NifB-like_rSAM"/>
</dbReference>
<dbReference type="InterPro" id="IPR002684">
    <property type="entry name" value="Biotin_synth/BioAB"/>
</dbReference>
<name>F6B3Z3_DESCC</name>
<dbReference type="InterPro" id="IPR024177">
    <property type="entry name" value="Biotin_synthase"/>
</dbReference>
<keyword evidence="5 16" id="KW-0004">4Fe-4S</keyword>
<feature type="binding site" evidence="16 17">
    <location>
        <position position="271"/>
    </location>
    <ligand>
        <name>[2Fe-2S] cluster</name>
        <dbReference type="ChEBI" id="CHEBI:190135"/>
    </ligand>
</feature>
<keyword evidence="9 16" id="KW-0479">Metal-binding</keyword>
<comment type="catalytic activity">
    <reaction evidence="13 16">
        <text>(4R,5S)-dethiobiotin + (sulfur carrier)-SH + 2 reduced [2Fe-2S]-[ferredoxin] + 2 S-adenosyl-L-methionine = (sulfur carrier)-H + biotin + 2 5'-deoxyadenosine + 2 L-methionine + 2 oxidized [2Fe-2S]-[ferredoxin]</text>
        <dbReference type="Rhea" id="RHEA:22060"/>
        <dbReference type="Rhea" id="RHEA-COMP:10000"/>
        <dbReference type="Rhea" id="RHEA-COMP:10001"/>
        <dbReference type="Rhea" id="RHEA-COMP:14737"/>
        <dbReference type="Rhea" id="RHEA-COMP:14739"/>
        <dbReference type="ChEBI" id="CHEBI:17319"/>
        <dbReference type="ChEBI" id="CHEBI:29917"/>
        <dbReference type="ChEBI" id="CHEBI:33737"/>
        <dbReference type="ChEBI" id="CHEBI:33738"/>
        <dbReference type="ChEBI" id="CHEBI:57586"/>
        <dbReference type="ChEBI" id="CHEBI:57844"/>
        <dbReference type="ChEBI" id="CHEBI:59789"/>
        <dbReference type="ChEBI" id="CHEBI:64428"/>
        <dbReference type="ChEBI" id="CHEBI:149473"/>
        <dbReference type="EC" id="2.8.1.6"/>
    </reaction>
</comment>
<evidence type="ECO:0000256" key="1">
    <source>
        <dbReference type="ARBA" id="ARBA00004942"/>
    </source>
</evidence>
<dbReference type="GO" id="GO:0051537">
    <property type="term" value="F:2 iron, 2 sulfur cluster binding"/>
    <property type="evidence" value="ECO:0007669"/>
    <property type="project" value="UniProtKB-KW"/>
</dbReference>
<dbReference type="AlphaFoldDB" id="F6B3Z3"/>
<dbReference type="PANTHER" id="PTHR22976">
    <property type="entry name" value="BIOTIN SYNTHASE"/>
    <property type="match status" value="1"/>
</dbReference>
<keyword evidence="6 16" id="KW-0808">Transferase</keyword>
<evidence type="ECO:0000256" key="12">
    <source>
        <dbReference type="ARBA" id="ARBA00023014"/>
    </source>
</evidence>
<dbReference type="HOGENOM" id="CLU_033172_2_1_9"/>
<comment type="similarity">
    <text evidence="2 16">Belongs to the radical SAM superfamily. Biotin synthase family.</text>
</comment>
<dbReference type="GO" id="GO:0009102">
    <property type="term" value="P:biotin biosynthetic process"/>
    <property type="evidence" value="ECO:0007669"/>
    <property type="project" value="UniProtKB-UniRule"/>
</dbReference>
<feature type="binding site" evidence="16 17">
    <location>
        <position position="69"/>
    </location>
    <ligand>
        <name>[4Fe-4S] cluster</name>
        <dbReference type="ChEBI" id="CHEBI:49883"/>
        <note>4Fe-4S-S-AdoMet</note>
    </ligand>
</feature>
<keyword evidence="11 16" id="KW-0408">Iron</keyword>
<evidence type="ECO:0000256" key="17">
    <source>
        <dbReference type="PIRSR" id="PIRSR001619-1"/>
    </source>
</evidence>
<dbReference type="GO" id="GO:0004076">
    <property type="term" value="F:biotin synthase activity"/>
    <property type="evidence" value="ECO:0007669"/>
    <property type="project" value="UniProtKB-UniRule"/>
</dbReference>
<proteinExistence type="inferred from homology"/>
<evidence type="ECO:0000256" key="13">
    <source>
        <dbReference type="ARBA" id="ARBA00051157"/>
    </source>
</evidence>
<reference evidence="19" key="1">
    <citation type="submission" date="2011-05" db="EMBL/GenBank/DDBJ databases">
        <title>Complete sequence of Desulfotomaculum carboxydivorans CO-1-SRB.</title>
        <authorList>
            <consortium name="US DOE Joint Genome Institute"/>
            <person name="Lucas S."/>
            <person name="Han J."/>
            <person name="Lapidus A."/>
            <person name="Cheng J.-F."/>
            <person name="Goodwin L."/>
            <person name="Pitluck S."/>
            <person name="Peters L."/>
            <person name="Mikhailova N."/>
            <person name="Lu M."/>
            <person name="Han C."/>
            <person name="Tapia R."/>
            <person name="Land M."/>
            <person name="Hauser L."/>
            <person name="Kyrpides N."/>
            <person name="Ivanova N."/>
            <person name="Pagani I."/>
            <person name="Stams A."/>
            <person name="Plugge C."/>
            <person name="Muyzer G."/>
            <person name="Kuever J."/>
            <person name="Parshina S."/>
            <person name="Ivanova A."/>
            <person name="Nazina T."/>
            <person name="Woyke T."/>
        </authorList>
    </citation>
    <scope>NUCLEOTIDE SEQUENCE [LARGE SCALE GENOMIC DNA]</scope>
    <source>
        <strain evidence="19">CO-1-SRB</strain>
    </source>
</reference>
<evidence type="ECO:0000256" key="6">
    <source>
        <dbReference type="ARBA" id="ARBA00022679"/>
    </source>
</evidence>
<dbReference type="EC" id="2.8.1.6" evidence="4 16"/>
<protein>
    <recommendedName>
        <fullName evidence="15 16">Biotin synthase</fullName>
        <ecNumber evidence="4 16">2.8.1.6</ecNumber>
    </recommendedName>
</protein>
<keyword evidence="20" id="KW-1185">Reference proteome</keyword>
<keyword evidence="10 16" id="KW-0093">Biotin biosynthesis</keyword>
<dbReference type="Pfam" id="PF04055">
    <property type="entry name" value="Radical_SAM"/>
    <property type="match status" value="1"/>
</dbReference>
<dbReference type="Pfam" id="PF06968">
    <property type="entry name" value="BATS"/>
    <property type="match status" value="1"/>
</dbReference>
<dbReference type="SFLD" id="SFLDS00029">
    <property type="entry name" value="Radical_SAM"/>
    <property type="match status" value="1"/>
</dbReference>
<dbReference type="InterPro" id="IPR007197">
    <property type="entry name" value="rSAM"/>
</dbReference>
<keyword evidence="7 16" id="KW-0949">S-adenosyl-L-methionine</keyword>
<evidence type="ECO:0000256" key="14">
    <source>
        <dbReference type="ARBA" id="ARBA00057568"/>
    </source>
</evidence>
<comment type="cofactor">
    <cofactor evidence="16">
        <name>[2Fe-2S] cluster</name>
        <dbReference type="ChEBI" id="CHEBI:190135"/>
    </cofactor>
    <text evidence="16">Binds 1 [2Fe-2S] cluster. The cluster is coordinated with 3 cysteines and 1 arginine.</text>
</comment>
<dbReference type="FunFam" id="3.20.20.70:FF:000026">
    <property type="entry name" value="Biotin synthase"/>
    <property type="match status" value="1"/>
</dbReference>
<comment type="function">
    <text evidence="14 16">Catalyzes the conversion of dethiobiotin (DTB) to biotin by the insertion of a sulfur atom into dethiobiotin via a radical-based mechanism.</text>
</comment>
<feature type="binding site" evidence="16 17">
    <location>
        <position position="201"/>
    </location>
    <ligand>
        <name>[2Fe-2S] cluster</name>
        <dbReference type="ChEBI" id="CHEBI:190135"/>
    </ligand>
</feature>
<keyword evidence="12 16" id="KW-0411">Iron-sulfur</keyword>
<evidence type="ECO:0000256" key="16">
    <source>
        <dbReference type="HAMAP-Rule" id="MF_01694"/>
    </source>
</evidence>
<feature type="domain" description="Radical SAM core" evidence="18">
    <location>
        <begin position="47"/>
        <end position="276"/>
    </location>
</feature>
<dbReference type="EMBL" id="CP002736">
    <property type="protein sequence ID" value="AEF92958.1"/>
    <property type="molecule type" value="Genomic_DNA"/>
</dbReference>
<dbReference type="CDD" id="cd01335">
    <property type="entry name" value="Radical_SAM"/>
    <property type="match status" value="1"/>
</dbReference>
<evidence type="ECO:0000256" key="5">
    <source>
        <dbReference type="ARBA" id="ARBA00022485"/>
    </source>
</evidence>
<comment type="pathway">
    <text evidence="1 16">Cofactor biosynthesis; biotin biosynthesis; biotin from 7,8-diaminononanoate: step 2/2.</text>
</comment>
<feature type="binding site" evidence="16 17">
    <location>
        <position position="65"/>
    </location>
    <ligand>
        <name>[4Fe-4S] cluster</name>
        <dbReference type="ChEBI" id="CHEBI:49883"/>
        <note>4Fe-4S-S-AdoMet</note>
    </ligand>
</feature>
<dbReference type="GO" id="GO:0051539">
    <property type="term" value="F:4 iron, 4 sulfur cluster binding"/>
    <property type="evidence" value="ECO:0007669"/>
    <property type="project" value="UniProtKB-KW"/>
</dbReference>
<evidence type="ECO:0000256" key="9">
    <source>
        <dbReference type="ARBA" id="ARBA00022723"/>
    </source>
</evidence>